<name>A0A7G9YYS4_9EURY</name>
<dbReference type="NCBIfam" id="TIGR00277">
    <property type="entry name" value="HDIG"/>
    <property type="match status" value="1"/>
</dbReference>
<dbReference type="AlphaFoldDB" id="A0A7G9YYS4"/>
<dbReference type="Gene3D" id="1.10.3210.10">
    <property type="entry name" value="Hypothetical protein af1432"/>
    <property type="match status" value="1"/>
</dbReference>
<dbReference type="SMART" id="SM00471">
    <property type="entry name" value="HDc"/>
    <property type="match status" value="1"/>
</dbReference>
<dbReference type="InterPro" id="IPR004454">
    <property type="entry name" value="HD-related"/>
</dbReference>
<accession>A0A7G9YYS4</accession>
<dbReference type="SUPFAM" id="SSF109604">
    <property type="entry name" value="HD-domain/PDEase-like"/>
    <property type="match status" value="1"/>
</dbReference>
<reference evidence="2" key="1">
    <citation type="submission" date="2020-06" db="EMBL/GenBank/DDBJ databases">
        <title>Unique genomic features of the anaerobic methanotrophic archaea.</title>
        <authorList>
            <person name="Chadwick G.L."/>
            <person name="Skennerton C.T."/>
            <person name="Laso-Perez R."/>
            <person name="Leu A.O."/>
            <person name="Speth D.R."/>
            <person name="Yu H."/>
            <person name="Morgan-Lang C."/>
            <person name="Hatzenpichler R."/>
            <person name="Goudeau D."/>
            <person name="Malmstrom R."/>
            <person name="Brazelton W.J."/>
            <person name="Woyke T."/>
            <person name="Hallam S.J."/>
            <person name="Tyson G.W."/>
            <person name="Wegener G."/>
            <person name="Boetius A."/>
            <person name="Orphan V."/>
        </authorList>
    </citation>
    <scope>NUCLEOTIDE SEQUENCE</scope>
</reference>
<gene>
    <name evidence="2" type="ORF">NDOAJMFA_00008</name>
</gene>
<proteinExistence type="predicted"/>
<dbReference type="PANTHER" id="PTHR38659">
    <property type="entry name" value="METAL-DEPENDENT PHOSPHOHYDROLASE"/>
    <property type="match status" value="1"/>
</dbReference>
<dbReference type="InterPro" id="IPR006675">
    <property type="entry name" value="HDIG_dom"/>
</dbReference>
<dbReference type="InterPro" id="IPR006674">
    <property type="entry name" value="HD_domain"/>
</dbReference>
<evidence type="ECO:0000259" key="1">
    <source>
        <dbReference type="PROSITE" id="PS51831"/>
    </source>
</evidence>
<protein>
    <recommendedName>
        <fullName evidence="1">HD domain-containing protein</fullName>
    </recommendedName>
</protein>
<organism evidence="2">
    <name type="scientific">Candidatus Methanophagaceae archaeon ANME-1 ERB6</name>
    <dbReference type="NCBI Taxonomy" id="2759912"/>
    <lineage>
        <taxon>Archaea</taxon>
        <taxon>Methanobacteriati</taxon>
        <taxon>Methanobacteriota</taxon>
        <taxon>Stenosarchaea group</taxon>
        <taxon>Methanomicrobia</taxon>
        <taxon>Candidatus Methanophagales</taxon>
        <taxon>Candidatus Methanophagaceae</taxon>
    </lineage>
</organism>
<dbReference type="Pfam" id="PF01966">
    <property type="entry name" value="HD"/>
    <property type="match status" value="1"/>
</dbReference>
<dbReference type="CDD" id="cd00077">
    <property type="entry name" value="HDc"/>
    <property type="match status" value="1"/>
</dbReference>
<sequence>MEARDKERIRSDCIPLLREVGCDESVVEHCIAVAELALELALDYNRRESQARSCGRGHGRDSVNEKLVFTGALLHDMGRARSHGLNHGFVGGEIAKELGLEEPVVRIIQRHIGAGITAEEAKELGLPPANFMPDTREEKIVACADNLIDGTRRTSIEEAIADLKAKLGDAHPSINRTKKLYEEVMGR</sequence>
<dbReference type="InterPro" id="IPR003607">
    <property type="entry name" value="HD/PDEase_dom"/>
</dbReference>
<dbReference type="PANTHER" id="PTHR38659:SF2">
    <property type="entry name" value="HDIG DOMAIN PROTEIN"/>
    <property type="match status" value="1"/>
</dbReference>
<dbReference type="PROSITE" id="PS51831">
    <property type="entry name" value="HD"/>
    <property type="match status" value="1"/>
</dbReference>
<dbReference type="EMBL" id="MT631533">
    <property type="protein sequence ID" value="QNO53158.1"/>
    <property type="molecule type" value="Genomic_DNA"/>
</dbReference>
<dbReference type="NCBIfam" id="TIGR00295">
    <property type="entry name" value="TIGR00295 family protein"/>
    <property type="match status" value="1"/>
</dbReference>
<evidence type="ECO:0000313" key="2">
    <source>
        <dbReference type="EMBL" id="QNO53158.1"/>
    </source>
</evidence>
<feature type="domain" description="HD" evidence="1">
    <location>
        <begin position="26"/>
        <end position="150"/>
    </location>
</feature>